<feature type="compositionally biased region" description="Polar residues" evidence="1">
    <location>
        <begin position="210"/>
        <end position="221"/>
    </location>
</feature>
<reference evidence="3" key="1">
    <citation type="submission" date="2021-07" db="EMBL/GenBank/DDBJ databases">
        <authorList>
            <person name="Durling M."/>
        </authorList>
    </citation>
    <scope>NUCLEOTIDE SEQUENCE</scope>
</reference>
<feature type="region of interest" description="Disordered" evidence="1">
    <location>
        <begin position="137"/>
        <end position="164"/>
    </location>
</feature>
<evidence type="ECO:0000313" key="3">
    <source>
        <dbReference type="EMBL" id="CAG8958182.1"/>
    </source>
</evidence>
<dbReference type="EMBL" id="CAJVRL010000081">
    <property type="protein sequence ID" value="CAG8958182.1"/>
    <property type="molecule type" value="Genomic_DNA"/>
</dbReference>
<keyword evidence="4" id="KW-1185">Reference proteome</keyword>
<feature type="signal peptide" evidence="2">
    <location>
        <begin position="1"/>
        <end position="24"/>
    </location>
</feature>
<feature type="compositionally biased region" description="Acidic residues" evidence="1">
    <location>
        <begin position="236"/>
        <end position="246"/>
    </location>
</feature>
<comment type="caution">
    <text evidence="3">The sequence shown here is derived from an EMBL/GenBank/DDBJ whole genome shotgun (WGS) entry which is preliminary data.</text>
</comment>
<accession>A0A9N9L724</accession>
<name>A0A9N9L724_9HELO</name>
<sequence length="395" mass="41308">MHLERKHVLLSLLPLSPPFLGVQAGLIQPNSRMVDLTDPSKLVQIPGLQGLERYVCPQRTNTYLNRRADEQIPAGALALGGPAAQVPREKLESLLQQVKEIERQMGELIAAGGGEVTSGSVKEIERQMGELIAAGGGEVTSGSVDAGSTAGSEGGGGEDVDKDVDVDAGSTARIPEETVGSEKEVTDYISKNLNAPDSVKSPGESVVAGGTTSPIPTTVDSGNEVEDENASITPPNDEEAEPETEPETPITPIKAGPSSEPRLPGVGRPNVLPLPLSNTTTKPSSLPNNNLTTNYKFNPLSHSNIAVYFGQTPHSSSTPLSSLCASPDIDIVVLAFITSRTSGSSLYPTLNLAGTCTTQTPLMMEKAPGLLSCPELADEIKTCQEYRGGDGGSDF</sequence>
<gene>
    <name evidence="3" type="ORF">HYFRA_00000534</name>
</gene>
<dbReference type="OrthoDB" id="6020543at2759"/>
<proteinExistence type="predicted"/>
<organism evidence="3 4">
    <name type="scientific">Hymenoscyphus fraxineus</name>
    <dbReference type="NCBI Taxonomy" id="746836"/>
    <lineage>
        <taxon>Eukaryota</taxon>
        <taxon>Fungi</taxon>
        <taxon>Dikarya</taxon>
        <taxon>Ascomycota</taxon>
        <taxon>Pezizomycotina</taxon>
        <taxon>Leotiomycetes</taxon>
        <taxon>Helotiales</taxon>
        <taxon>Helotiaceae</taxon>
        <taxon>Hymenoscyphus</taxon>
    </lineage>
</organism>
<dbReference type="AlphaFoldDB" id="A0A9N9L724"/>
<dbReference type="SUPFAM" id="SSF51445">
    <property type="entry name" value="(Trans)glycosidases"/>
    <property type="match status" value="1"/>
</dbReference>
<evidence type="ECO:0000313" key="4">
    <source>
        <dbReference type="Proteomes" id="UP000696280"/>
    </source>
</evidence>
<keyword evidence="2" id="KW-0732">Signal</keyword>
<feature type="region of interest" description="Disordered" evidence="1">
    <location>
        <begin position="193"/>
        <end position="289"/>
    </location>
</feature>
<evidence type="ECO:0000256" key="2">
    <source>
        <dbReference type="SAM" id="SignalP"/>
    </source>
</evidence>
<feature type="compositionally biased region" description="Polar residues" evidence="1">
    <location>
        <begin position="276"/>
        <end position="289"/>
    </location>
</feature>
<feature type="chain" id="PRO_5040432717" evidence="2">
    <location>
        <begin position="25"/>
        <end position="395"/>
    </location>
</feature>
<dbReference type="InterPro" id="IPR017853">
    <property type="entry name" value="GH"/>
</dbReference>
<dbReference type="Proteomes" id="UP000696280">
    <property type="component" value="Unassembled WGS sequence"/>
</dbReference>
<protein>
    <submittedName>
        <fullName evidence="3">Uncharacterized protein</fullName>
    </submittedName>
</protein>
<evidence type="ECO:0000256" key="1">
    <source>
        <dbReference type="SAM" id="MobiDB-lite"/>
    </source>
</evidence>
<dbReference type="Gene3D" id="3.20.20.80">
    <property type="entry name" value="Glycosidases"/>
    <property type="match status" value="1"/>
</dbReference>